<name>A0A8S5Q6R0_9CAUD</name>
<evidence type="ECO:0000259" key="3">
    <source>
        <dbReference type="PROSITE" id="PS51688"/>
    </source>
</evidence>
<keyword evidence="2" id="KW-1227">Viral tail protein</keyword>
<dbReference type="InterPro" id="IPR030392">
    <property type="entry name" value="S74_ICA"/>
</dbReference>
<dbReference type="Gene3D" id="1.10.10.10">
    <property type="entry name" value="Winged helix-like DNA-binding domain superfamily/Winged helix DNA-binding domain"/>
    <property type="match status" value="1"/>
</dbReference>
<evidence type="ECO:0000313" key="4">
    <source>
        <dbReference type="EMBL" id="DAE15015.1"/>
    </source>
</evidence>
<dbReference type="GO" id="GO:0098015">
    <property type="term" value="C:virus tail"/>
    <property type="evidence" value="ECO:0007669"/>
    <property type="project" value="UniProtKB-KW"/>
</dbReference>
<dbReference type="PROSITE" id="PS51688">
    <property type="entry name" value="ICA"/>
    <property type="match status" value="1"/>
</dbReference>
<proteinExistence type="predicted"/>
<keyword evidence="2" id="KW-0946">Virion</keyword>
<comment type="subcellular location">
    <subcellularLocation>
        <location evidence="1">Virion</location>
    </subcellularLocation>
</comment>
<dbReference type="EMBL" id="BK015598">
    <property type="protein sequence ID" value="DAE15015.1"/>
    <property type="molecule type" value="Genomic_DNA"/>
</dbReference>
<evidence type="ECO:0000256" key="2">
    <source>
        <dbReference type="ARBA" id="ARBA00022732"/>
    </source>
</evidence>
<dbReference type="Pfam" id="PF13884">
    <property type="entry name" value="Peptidase_S74"/>
    <property type="match status" value="1"/>
</dbReference>
<reference evidence="4" key="1">
    <citation type="journal article" date="2021" name="Proc. Natl. Acad. Sci. U.S.A.">
        <title>A Catalog of Tens of Thousands of Viruses from Human Metagenomes Reveals Hidden Associations with Chronic Diseases.</title>
        <authorList>
            <person name="Tisza M.J."/>
            <person name="Buck C.B."/>
        </authorList>
    </citation>
    <scope>NUCLEOTIDE SEQUENCE</scope>
    <source>
        <strain evidence="4">Cty3u30</strain>
    </source>
</reference>
<evidence type="ECO:0000256" key="1">
    <source>
        <dbReference type="ARBA" id="ARBA00004328"/>
    </source>
</evidence>
<feature type="domain" description="Peptidase S74" evidence="3">
    <location>
        <begin position="341"/>
        <end position="450"/>
    </location>
</feature>
<accession>A0A8S5Q6R0</accession>
<dbReference type="InterPro" id="IPR036388">
    <property type="entry name" value="WH-like_DNA-bd_sf"/>
</dbReference>
<sequence length="450" mass="48361">MDKIYLGRNIADFAPGIVSQPITRVELLDDSGNVVAESGLGTGRTLTALQPDGTDTMAAFILAKVSGYTHRGYEGESALLDPAAELGDGISVNGYYVPLVAQDLTFSPLLACNISAPDADEIDDEYPYKSQTQRQIERVYARAQSLITKTSDEIALTIQGISGEVETLKVTLDGVTISDASGTTRIKGSSIDTTTLAAKSITADKLNLTGQISFGDLDSATQDAISAAQDAGDVISAWEYPGSTYIDGSKIMAGTVMASQLLGGTVGLLASNQDVVGALTIAYTTTGIGLGISTSYGGIQIQSAGNVYISSAHNTRLQLDEDAAKLGPTVWATDGTVIYSSDRNVKHDIEYDLSRYRQFLLDLKPCRFKYDNGQSGRFHVGLIAQDMERSLVDNGLTAMDFSGWCQMPIRDEEGRIAGYTYGIRYDSLIPLNTMMIQELERRVTALERRE</sequence>
<protein>
    <submittedName>
        <fullName evidence="4">Endosialidase chaperone</fullName>
    </submittedName>
</protein>
<organism evidence="4">
    <name type="scientific">Siphoviridae sp. cty3u30</name>
    <dbReference type="NCBI Taxonomy" id="2825744"/>
    <lineage>
        <taxon>Viruses</taxon>
        <taxon>Duplodnaviria</taxon>
        <taxon>Heunggongvirae</taxon>
        <taxon>Uroviricota</taxon>
        <taxon>Caudoviricetes</taxon>
    </lineage>
</organism>